<accession>A0ABD5MQ47</accession>
<dbReference type="Proteomes" id="UP001589595">
    <property type="component" value="Unassembled WGS sequence"/>
</dbReference>
<evidence type="ECO:0000313" key="2">
    <source>
        <dbReference type="Proteomes" id="UP001589595"/>
    </source>
</evidence>
<gene>
    <name evidence="1" type="ORF">ACFFOL_17500</name>
</gene>
<dbReference type="EMBL" id="JBHMAJ010000011">
    <property type="protein sequence ID" value="MFB9825966.1"/>
    <property type="molecule type" value="Genomic_DNA"/>
</dbReference>
<evidence type="ECO:0000313" key="1">
    <source>
        <dbReference type="EMBL" id="MFB9825966.1"/>
    </source>
</evidence>
<protein>
    <submittedName>
        <fullName evidence="1">Uncharacterized protein</fullName>
    </submittedName>
</protein>
<comment type="caution">
    <text evidence="1">The sequence shown here is derived from an EMBL/GenBank/DDBJ whole genome shotgun (WGS) entry which is preliminary data.</text>
</comment>
<name>A0ABD5MQ47_9EURY</name>
<dbReference type="GeneID" id="67212599"/>
<dbReference type="RefSeq" id="WP_222923885.1">
    <property type="nucleotide sequence ID" value="NZ_CP082288.1"/>
</dbReference>
<reference evidence="1" key="1">
    <citation type="submission" date="2024-09" db="EMBL/GenBank/DDBJ databases">
        <authorList>
            <person name="Sun Q."/>
        </authorList>
    </citation>
    <scope>NUCLEOTIDE SEQUENCE [LARGE SCALE GENOMIC DNA]</scope>
    <source>
        <strain evidence="1">JCM 31273</strain>
    </source>
</reference>
<organism evidence="1 2">
    <name type="scientific">Halobaculum roseum</name>
    <dbReference type="NCBI Taxonomy" id="2175149"/>
    <lineage>
        <taxon>Archaea</taxon>
        <taxon>Methanobacteriati</taxon>
        <taxon>Methanobacteriota</taxon>
        <taxon>Stenosarchaea group</taxon>
        <taxon>Halobacteria</taxon>
        <taxon>Halobacteriales</taxon>
        <taxon>Haloferacaceae</taxon>
        <taxon>Halobaculum</taxon>
    </lineage>
</organism>
<dbReference type="AlphaFoldDB" id="A0ABD5MQ47"/>
<proteinExistence type="predicted"/>
<sequence length="374" mass="42263">MPLRPVDRDVLEDISQDISQSNYGFLYVDRVRDDLKDQYQSREKGRLKAPKLSTSDVKESLRDLAEDENYSLERIRSGVFYWDPFGSGTRTGITERLKGVFRDQMVVTTEDLRKAFDLAHEDADFFAKQLRRQNLVMRIAAGSRDYYSVGSRLKEETGEDDLKGKLKRRATHGKLSHGQLEEAISVAATSDVIGYLQGEGLIIDMDGEYLVRSALDEFAEKLADDLGDDVSRAFEDAGNVMPTGEYDSLIESEIEVRSNVLAHVRSSGADIGKRDVIEAVREQYDDEDGDPHVEVLEARSLAVAVEPFDRMVEGRAEDLTRPLLQDLTATTADNLKQELREEIEELHLTTSDAGNAYARTKVRERGEELIDERF</sequence>
<keyword evidence="2" id="KW-1185">Reference proteome</keyword>